<feature type="compositionally biased region" description="Low complexity" evidence="1">
    <location>
        <begin position="115"/>
        <end position="128"/>
    </location>
</feature>
<proteinExistence type="predicted"/>
<protein>
    <submittedName>
        <fullName evidence="2">Uncharacterized protein</fullName>
    </submittedName>
</protein>
<keyword evidence="3" id="KW-1185">Reference proteome</keyword>
<sequence>MNGCPLLVLLHWFQNDLLHDVTSDGYELRCVGSLLLFISASDATRHLIDKPSSTFLLKLKHYQSLLMDQVQPADYHSMNEIATWRQFHSNKSSSGVKNITTIGTASSKRTKESSNKGCGKSCSKFYGE</sequence>
<name>A0ABR1Z9M2_9ROSI</name>
<dbReference type="EMBL" id="JBBPBN010002103">
    <property type="protein sequence ID" value="KAK8476703.1"/>
    <property type="molecule type" value="Genomic_DNA"/>
</dbReference>
<comment type="caution">
    <text evidence="2">The sequence shown here is derived from an EMBL/GenBank/DDBJ whole genome shotgun (WGS) entry which is preliminary data.</text>
</comment>
<gene>
    <name evidence="2" type="ORF">V6N11_082018</name>
</gene>
<evidence type="ECO:0000313" key="2">
    <source>
        <dbReference type="EMBL" id="KAK8476703.1"/>
    </source>
</evidence>
<feature type="region of interest" description="Disordered" evidence="1">
    <location>
        <begin position="105"/>
        <end position="128"/>
    </location>
</feature>
<organism evidence="2 3">
    <name type="scientific">Hibiscus sabdariffa</name>
    <name type="common">roselle</name>
    <dbReference type="NCBI Taxonomy" id="183260"/>
    <lineage>
        <taxon>Eukaryota</taxon>
        <taxon>Viridiplantae</taxon>
        <taxon>Streptophyta</taxon>
        <taxon>Embryophyta</taxon>
        <taxon>Tracheophyta</taxon>
        <taxon>Spermatophyta</taxon>
        <taxon>Magnoliopsida</taxon>
        <taxon>eudicotyledons</taxon>
        <taxon>Gunneridae</taxon>
        <taxon>Pentapetalae</taxon>
        <taxon>rosids</taxon>
        <taxon>malvids</taxon>
        <taxon>Malvales</taxon>
        <taxon>Malvaceae</taxon>
        <taxon>Malvoideae</taxon>
        <taxon>Hibiscus</taxon>
    </lineage>
</organism>
<evidence type="ECO:0000313" key="3">
    <source>
        <dbReference type="Proteomes" id="UP001396334"/>
    </source>
</evidence>
<dbReference type="Proteomes" id="UP001396334">
    <property type="component" value="Unassembled WGS sequence"/>
</dbReference>
<reference evidence="2 3" key="1">
    <citation type="journal article" date="2024" name="G3 (Bethesda)">
        <title>Genome assembly of Hibiscus sabdariffa L. provides insights into metabolisms of medicinal natural products.</title>
        <authorList>
            <person name="Kim T."/>
        </authorList>
    </citation>
    <scope>NUCLEOTIDE SEQUENCE [LARGE SCALE GENOMIC DNA]</scope>
    <source>
        <strain evidence="2">TK-2024</strain>
        <tissue evidence="2">Old leaves</tissue>
    </source>
</reference>
<accession>A0ABR1Z9M2</accession>
<evidence type="ECO:0000256" key="1">
    <source>
        <dbReference type="SAM" id="MobiDB-lite"/>
    </source>
</evidence>